<accession>A0ABQ5UWV9</accession>
<gene>
    <name evidence="1" type="ORF">GCM10007879_32920</name>
</gene>
<protein>
    <submittedName>
        <fullName evidence="1">Uncharacterized protein</fullName>
    </submittedName>
</protein>
<evidence type="ECO:0000313" key="1">
    <source>
        <dbReference type="EMBL" id="GLQ19043.1"/>
    </source>
</evidence>
<dbReference type="EMBL" id="BSNI01000005">
    <property type="protein sequence ID" value="GLQ19043.1"/>
    <property type="molecule type" value="Genomic_DNA"/>
</dbReference>
<name>A0ABQ5UWV9_9HYPH</name>
<reference evidence="1" key="2">
    <citation type="submission" date="2023-01" db="EMBL/GenBank/DDBJ databases">
        <title>Draft genome sequence of Maritalea porphyrae strain NBRC 107169.</title>
        <authorList>
            <person name="Sun Q."/>
            <person name="Mori K."/>
        </authorList>
    </citation>
    <scope>NUCLEOTIDE SEQUENCE</scope>
    <source>
        <strain evidence="1">NBRC 107169</strain>
    </source>
</reference>
<organism evidence="1 2">
    <name type="scientific">Maritalea porphyrae</name>
    <dbReference type="NCBI Taxonomy" id="880732"/>
    <lineage>
        <taxon>Bacteria</taxon>
        <taxon>Pseudomonadati</taxon>
        <taxon>Pseudomonadota</taxon>
        <taxon>Alphaproteobacteria</taxon>
        <taxon>Hyphomicrobiales</taxon>
        <taxon>Devosiaceae</taxon>
        <taxon>Maritalea</taxon>
    </lineage>
</organism>
<comment type="caution">
    <text evidence="1">The sequence shown here is derived from an EMBL/GenBank/DDBJ whole genome shotgun (WGS) entry which is preliminary data.</text>
</comment>
<proteinExistence type="predicted"/>
<dbReference type="Proteomes" id="UP001161405">
    <property type="component" value="Unassembled WGS sequence"/>
</dbReference>
<keyword evidence="2" id="KW-1185">Reference proteome</keyword>
<reference evidence="1" key="1">
    <citation type="journal article" date="2014" name="Int. J. Syst. Evol. Microbiol.">
        <title>Complete genome of a new Firmicutes species belonging to the dominant human colonic microbiota ('Ruminococcus bicirculans') reveals two chromosomes and a selective capacity to utilize plant glucans.</title>
        <authorList>
            <consortium name="NISC Comparative Sequencing Program"/>
            <person name="Wegmann U."/>
            <person name="Louis P."/>
            <person name="Goesmann A."/>
            <person name="Henrissat B."/>
            <person name="Duncan S.H."/>
            <person name="Flint H.J."/>
        </authorList>
    </citation>
    <scope>NUCLEOTIDE SEQUENCE</scope>
    <source>
        <strain evidence="1">NBRC 107169</strain>
    </source>
</reference>
<evidence type="ECO:0000313" key="2">
    <source>
        <dbReference type="Proteomes" id="UP001161405"/>
    </source>
</evidence>
<dbReference type="RefSeq" id="WP_284366356.1">
    <property type="nucleotide sequence ID" value="NZ_BSNI01000005.1"/>
</dbReference>
<sequence length="247" mass="27499">MKNFDFDEFVVGRKRRHISEVQLNVSRLACRVFLAAMLVFSIASPGSAQSSIDIDAVSSADSTHRSLLNEIPRIIVSARCSTPCNYLKFRLFKKEYTFSIRYAPVEPANADHLSQLVGNLLSASIPSSQFSFVSSSADLTFEFIELYDVSLKESSEFCRINRPVEAGLENSIIKLWFDYESGHVLTKCLTAAMLDIADFPESSFVASAEQPFRGAYENMLLKALANIRAVGKTNLTVEEFHTLLASD</sequence>